<dbReference type="InterPro" id="IPR000555">
    <property type="entry name" value="JAMM/MPN+_dom"/>
</dbReference>
<keyword evidence="6" id="KW-0378">Hydrolase</keyword>
<dbReference type="PANTHER" id="PTHR10410">
    <property type="entry name" value="EUKARYOTIC TRANSLATION INITIATION FACTOR 3 -RELATED"/>
    <property type="match status" value="1"/>
</dbReference>
<dbReference type="InterPro" id="IPR050242">
    <property type="entry name" value="JAMM_MPN+_peptidase_M67A"/>
</dbReference>
<evidence type="ECO:0000256" key="2">
    <source>
        <dbReference type="ARBA" id="ARBA00022540"/>
    </source>
</evidence>
<dbReference type="GO" id="GO:0016282">
    <property type="term" value="C:eukaryotic 43S preinitiation complex"/>
    <property type="evidence" value="ECO:0007669"/>
    <property type="project" value="UniProtKB-UniRule"/>
</dbReference>
<dbReference type="InParanoid" id="Q23AY3"/>
<dbReference type="HOGENOM" id="CLU_044094_0_0_1"/>
<comment type="subcellular location">
    <subcellularLocation>
        <location evidence="4">Cytoplasm</location>
    </subcellularLocation>
</comment>
<dbReference type="HAMAP" id="MF_03007">
    <property type="entry name" value="eIF3h"/>
    <property type="match status" value="1"/>
</dbReference>
<dbReference type="CDD" id="cd08065">
    <property type="entry name" value="MPN_eIF3h"/>
    <property type="match status" value="1"/>
</dbReference>
<dbReference type="GO" id="GO:0006508">
    <property type="term" value="P:proteolysis"/>
    <property type="evidence" value="ECO:0007669"/>
    <property type="project" value="UniProtKB-KW"/>
</dbReference>
<feature type="domain" description="MPN" evidence="5">
    <location>
        <begin position="8"/>
        <end position="140"/>
    </location>
</feature>
<comment type="subunit">
    <text evidence="4">Component of the eukaryotic translation initiation factor 3 (eIF-3) complex.</text>
</comment>
<reference evidence="7" key="1">
    <citation type="journal article" date="2006" name="PLoS Biol.">
        <title>Macronuclear genome sequence of the ciliate Tetrahymena thermophila, a model eukaryote.</title>
        <authorList>
            <person name="Eisen J.A."/>
            <person name="Coyne R.S."/>
            <person name="Wu M."/>
            <person name="Wu D."/>
            <person name="Thiagarajan M."/>
            <person name="Wortman J.R."/>
            <person name="Badger J.H."/>
            <person name="Ren Q."/>
            <person name="Amedeo P."/>
            <person name="Jones K.M."/>
            <person name="Tallon L.J."/>
            <person name="Delcher A.L."/>
            <person name="Salzberg S.L."/>
            <person name="Silva J.C."/>
            <person name="Haas B.J."/>
            <person name="Majoros W.H."/>
            <person name="Farzad M."/>
            <person name="Carlton J.M."/>
            <person name="Smith R.K. Jr."/>
            <person name="Garg J."/>
            <person name="Pearlman R.E."/>
            <person name="Karrer K.M."/>
            <person name="Sun L."/>
            <person name="Manning G."/>
            <person name="Elde N.C."/>
            <person name="Turkewitz A.P."/>
            <person name="Asai D.J."/>
            <person name="Wilkes D.E."/>
            <person name="Wang Y."/>
            <person name="Cai H."/>
            <person name="Collins K."/>
            <person name="Stewart B.A."/>
            <person name="Lee S.R."/>
            <person name="Wilamowska K."/>
            <person name="Weinberg Z."/>
            <person name="Ruzzo W.L."/>
            <person name="Wloga D."/>
            <person name="Gaertig J."/>
            <person name="Frankel J."/>
            <person name="Tsao C.-C."/>
            <person name="Gorovsky M.A."/>
            <person name="Keeling P.J."/>
            <person name="Waller R.F."/>
            <person name="Patron N.J."/>
            <person name="Cherry J.M."/>
            <person name="Stover N.A."/>
            <person name="Krieger C.J."/>
            <person name="del Toro C."/>
            <person name="Ryder H.F."/>
            <person name="Williamson S.C."/>
            <person name="Barbeau R.A."/>
            <person name="Hamilton E.P."/>
            <person name="Orias E."/>
        </authorList>
    </citation>
    <scope>NUCLEOTIDE SEQUENCE [LARGE SCALE GENOMIC DNA]</scope>
    <source>
        <strain evidence="7">SB210</strain>
    </source>
</reference>
<protein>
    <recommendedName>
        <fullName evidence="4">Eukaryotic translation initiation factor 3 subunit H</fullName>
        <shortName evidence="4">eIF3h</shortName>
    </recommendedName>
</protein>
<dbReference type="Gene3D" id="3.40.140.10">
    <property type="entry name" value="Cytidine Deaminase, domain 2"/>
    <property type="match status" value="1"/>
</dbReference>
<dbReference type="SMART" id="SM00232">
    <property type="entry name" value="JAB_MPN"/>
    <property type="match status" value="1"/>
</dbReference>
<dbReference type="OMA" id="FQAFVIN"/>
<dbReference type="InterPro" id="IPR045810">
    <property type="entry name" value="eIF3h_C"/>
</dbReference>
<dbReference type="AlphaFoldDB" id="Q23AY3"/>
<gene>
    <name evidence="6" type="ORF">TTHERM_00653940</name>
</gene>
<accession>Q23AY3</accession>
<sequence>MANQIDKVLIDELVILKILKHAKSSDDKTIIGQLHGFYADNIVEVTHTYPLADSSRISISQADYDHQMSKLSEEVHLDNNKVGWYHVSSKSDNFVASDSFEQQSNYQVNNPNCIYLIYDNLEALRGVNNPYKAYRVSDKYIDLSEQSKVSVTDLKQFNTKTDKIFIPIPVEIRRNPLAAALISEYTKQISKKYENQYHSSLNISSLLQKNAHYLNESVEQLHEANTNMNLEFMKKSKESKYEKDIDPLNWIDNLLLLERVHTLADNINDQSKFVSESTSALKHIS</sequence>
<dbReference type="GO" id="GO:0003743">
    <property type="term" value="F:translation initiation factor activity"/>
    <property type="evidence" value="ECO:0007669"/>
    <property type="project" value="UniProtKB-UniRule"/>
</dbReference>
<evidence type="ECO:0000256" key="3">
    <source>
        <dbReference type="ARBA" id="ARBA00022917"/>
    </source>
</evidence>
<keyword evidence="2 4" id="KW-0396">Initiation factor</keyword>
<organism evidence="6 7">
    <name type="scientific">Tetrahymena thermophila (strain SB210)</name>
    <dbReference type="NCBI Taxonomy" id="312017"/>
    <lineage>
        <taxon>Eukaryota</taxon>
        <taxon>Sar</taxon>
        <taxon>Alveolata</taxon>
        <taxon>Ciliophora</taxon>
        <taxon>Intramacronucleata</taxon>
        <taxon>Oligohymenophorea</taxon>
        <taxon>Hymenostomatida</taxon>
        <taxon>Tetrahymenina</taxon>
        <taxon>Tetrahymenidae</taxon>
        <taxon>Tetrahymena</taxon>
    </lineage>
</organism>
<dbReference type="STRING" id="312017.Q23AY3"/>
<dbReference type="Pfam" id="PF19445">
    <property type="entry name" value="eIF3h_C"/>
    <property type="match status" value="1"/>
</dbReference>
<dbReference type="OrthoDB" id="10265695at2759"/>
<dbReference type="Pfam" id="PF01398">
    <property type="entry name" value="JAB"/>
    <property type="match status" value="1"/>
</dbReference>
<dbReference type="KEGG" id="tet:TTHERM_00653940"/>
<dbReference type="GeneID" id="7825431"/>
<keyword evidence="7" id="KW-1185">Reference proteome</keyword>
<name>Q23AY3_TETTS</name>
<dbReference type="GO" id="GO:0033290">
    <property type="term" value="C:eukaryotic 48S preinitiation complex"/>
    <property type="evidence" value="ECO:0007669"/>
    <property type="project" value="UniProtKB-UniRule"/>
</dbReference>
<dbReference type="GO" id="GO:0001732">
    <property type="term" value="P:formation of cytoplasmic translation initiation complex"/>
    <property type="evidence" value="ECO:0007669"/>
    <property type="project" value="UniProtKB-UniRule"/>
</dbReference>
<keyword evidence="6" id="KW-0645">Protease</keyword>
<keyword evidence="1 4" id="KW-0963">Cytoplasm</keyword>
<evidence type="ECO:0000256" key="1">
    <source>
        <dbReference type="ARBA" id="ARBA00022490"/>
    </source>
</evidence>
<evidence type="ECO:0000256" key="4">
    <source>
        <dbReference type="HAMAP-Rule" id="MF_03007"/>
    </source>
</evidence>
<dbReference type="GO" id="GO:0008237">
    <property type="term" value="F:metallopeptidase activity"/>
    <property type="evidence" value="ECO:0007669"/>
    <property type="project" value="InterPro"/>
</dbReference>
<dbReference type="PROSITE" id="PS50249">
    <property type="entry name" value="MPN"/>
    <property type="match status" value="1"/>
</dbReference>
<evidence type="ECO:0000259" key="5">
    <source>
        <dbReference type="PROSITE" id="PS50249"/>
    </source>
</evidence>
<dbReference type="InterPro" id="IPR037518">
    <property type="entry name" value="MPN"/>
</dbReference>
<dbReference type="Proteomes" id="UP000009168">
    <property type="component" value="Unassembled WGS sequence"/>
</dbReference>
<comment type="function">
    <text evidence="4">Component of the eukaryotic translation initiation factor 3 (eIF-3) complex, which is involved in protein synthesis of a specialized repertoire of mRNAs and, together with other initiation factors, stimulates binding of mRNA and methionyl-tRNAi to the 40S ribosome. The eIF-3 complex specifically targets and initiates translation of a subset of mRNAs involved in cell proliferation.</text>
</comment>
<keyword evidence="3 4" id="KW-0648">Protein biosynthesis</keyword>
<dbReference type="GO" id="GO:0005852">
    <property type="term" value="C:eukaryotic translation initiation factor 3 complex"/>
    <property type="evidence" value="ECO:0007669"/>
    <property type="project" value="UniProtKB-UniRule"/>
</dbReference>
<proteinExistence type="inferred from homology"/>
<evidence type="ECO:0000313" key="6">
    <source>
        <dbReference type="EMBL" id="EAR93701.2"/>
    </source>
</evidence>
<dbReference type="RefSeq" id="XP_001013946.2">
    <property type="nucleotide sequence ID" value="XM_001013946.3"/>
</dbReference>
<comment type="similarity">
    <text evidence="4">Belongs to the eIF-3 subunit H family.</text>
</comment>
<evidence type="ECO:0000313" key="7">
    <source>
        <dbReference type="Proteomes" id="UP000009168"/>
    </source>
</evidence>
<dbReference type="EMBL" id="GG662720">
    <property type="protein sequence ID" value="EAR93701.2"/>
    <property type="molecule type" value="Genomic_DNA"/>
</dbReference>
<dbReference type="InterPro" id="IPR027524">
    <property type="entry name" value="eIF3h"/>
</dbReference>
<dbReference type="eggNOG" id="KOG1560">
    <property type="taxonomic scope" value="Eukaryota"/>
</dbReference>